<dbReference type="WBParaSite" id="PS1159_v2.g20286.t1">
    <property type="protein sequence ID" value="PS1159_v2.g20286.t1"/>
    <property type="gene ID" value="PS1159_v2.g20286"/>
</dbReference>
<accession>A0AC35FSL1</accession>
<organism evidence="1 2">
    <name type="scientific">Panagrolaimus sp. PS1159</name>
    <dbReference type="NCBI Taxonomy" id="55785"/>
    <lineage>
        <taxon>Eukaryota</taxon>
        <taxon>Metazoa</taxon>
        <taxon>Ecdysozoa</taxon>
        <taxon>Nematoda</taxon>
        <taxon>Chromadorea</taxon>
        <taxon>Rhabditida</taxon>
        <taxon>Tylenchina</taxon>
        <taxon>Panagrolaimomorpha</taxon>
        <taxon>Panagrolaimoidea</taxon>
        <taxon>Panagrolaimidae</taxon>
        <taxon>Panagrolaimus</taxon>
    </lineage>
</organism>
<evidence type="ECO:0000313" key="2">
    <source>
        <dbReference type="WBParaSite" id="PS1159_v2.g20286.t1"/>
    </source>
</evidence>
<sequence>MEEEIADEKQENENNSNDDIKDSIKLEQNNAEEASNDTAEGEDSKDIKYETNEAAETKPDTKNESSSSTFDPTELVKEPIFAEICSFFNMFAAYLNMKPLSFVKLEKMFCTNDDEEG</sequence>
<dbReference type="Proteomes" id="UP000887580">
    <property type="component" value="Unplaced"/>
</dbReference>
<reference evidence="2" key="1">
    <citation type="submission" date="2022-11" db="UniProtKB">
        <authorList>
            <consortium name="WormBaseParasite"/>
        </authorList>
    </citation>
    <scope>IDENTIFICATION</scope>
</reference>
<evidence type="ECO:0000313" key="1">
    <source>
        <dbReference type="Proteomes" id="UP000887580"/>
    </source>
</evidence>
<proteinExistence type="predicted"/>
<protein>
    <submittedName>
        <fullName evidence="2">PHD-type domain-containing protein</fullName>
    </submittedName>
</protein>
<name>A0AC35FSL1_9BILA</name>